<accession>A0ACC0VEM0</accession>
<evidence type="ECO:0000313" key="2">
    <source>
        <dbReference type="Proteomes" id="UP001163324"/>
    </source>
</evidence>
<gene>
    <name evidence="1" type="ORF">N3K66_000437</name>
</gene>
<keyword evidence="2" id="KW-1185">Reference proteome</keyword>
<reference evidence="1" key="1">
    <citation type="submission" date="2022-10" db="EMBL/GenBank/DDBJ databases">
        <title>Complete Genome of Trichothecium roseum strain YXFP-22015, a Plant Pathogen Isolated from Citrus.</title>
        <authorList>
            <person name="Wang Y."/>
            <person name="Zhu L."/>
        </authorList>
    </citation>
    <scope>NUCLEOTIDE SEQUENCE</scope>
    <source>
        <strain evidence="1">YXFP-22015</strain>
    </source>
</reference>
<dbReference type="EMBL" id="CM047940">
    <property type="protein sequence ID" value="KAI9903908.1"/>
    <property type="molecule type" value="Genomic_DNA"/>
</dbReference>
<sequence>MAELAKAATRSLPGFKLGLKQVFLPRHVIVFLRKNKQSHNEATFRVPLTFTKFDIRDYLWNLYGVEVTKVRSQVIGRPLTLRNNFTNRYYRPRFAKVMTVGLVEPFQWPEIPRKTDDFYKSLYDLEQKKIQERREEQNLRAKMQLKMMSEGGRSPERRSLAKQAKDLLSGQTRWDNGVVLDEKWEKILEQQEKSRETAASRQ</sequence>
<evidence type="ECO:0000313" key="1">
    <source>
        <dbReference type="EMBL" id="KAI9903908.1"/>
    </source>
</evidence>
<name>A0ACC0VEM0_9HYPO</name>
<proteinExistence type="predicted"/>
<protein>
    <submittedName>
        <fullName evidence="1">Uncharacterized protein</fullName>
    </submittedName>
</protein>
<comment type="caution">
    <text evidence="1">The sequence shown here is derived from an EMBL/GenBank/DDBJ whole genome shotgun (WGS) entry which is preliminary data.</text>
</comment>
<dbReference type="Proteomes" id="UP001163324">
    <property type="component" value="Chromosome 1"/>
</dbReference>
<organism evidence="1 2">
    <name type="scientific">Trichothecium roseum</name>
    <dbReference type="NCBI Taxonomy" id="47278"/>
    <lineage>
        <taxon>Eukaryota</taxon>
        <taxon>Fungi</taxon>
        <taxon>Dikarya</taxon>
        <taxon>Ascomycota</taxon>
        <taxon>Pezizomycotina</taxon>
        <taxon>Sordariomycetes</taxon>
        <taxon>Hypocreomycetidae</taxon>
        <taxon>Hypocreales</taxon>
        <taxon>Hypocreales incertae sedis</taxon>
        <taxon>Trichothecium</taxon>
    </lineage>
</organism>